<dbReference type="AlphaFoldDB" id="A0A7Z0DR64"/>
<dbReference type="RefSeq" id="WP_179660136.1">
    <property type="nucleotide sequence ID" value="NZ_JACBZR010000001.1"/>
</dbReference>
<evidence type="ECO:0000256" key="2">
    <source>
        <dbReference type="ARBA" id="ARBA00023239"/>
    </source>
</evidence>
<dbReference type="InterPro" id="IPR002762">
    <property type="entry name" value="CbiX-like"/>
</dbReference>
<reference evidence="3 4" key="1">
    <citation type="submission" date="2020-07" db="EMBL/GenBank/DDBJ databases">
        <title>Sequencing the genomes of 1000 actinobacteria strains.</title>
        <authorList>
            <person name="Klenk H.-P."/>
        </authorList>
    </citation>
    <scope>NUCLEOTIDE SEQUENCE [LARGE SCALE GENOMIC DNA]</scope>
    <source>
        <strain evidence="3 4">DSM 26487</strain>
    </source>
</reference>
<dbReference type="EMBL" id="JACBZR010000001">
    <property type="protein sequence ID" value="NYI79887.1"/>
    <property type="molecule type" value="Genomic_DNA"/>
</dbReference>
<dbReference type="Pfam" id="PF01903">
    <property type="entry name" value="CbiX"/>
    <property type="match status" value="1"/>
</dbReference>
<gene>
    <name evidence="3" type="ORF">BJ988_004535</name>
</gene>
<dbReference type="PANTHER" id="PTHR33542:SF5">
    <property type="entry name" value="FERROCHELATASE CHE1"/>
    <property type="match status" value="1"/>
</dbReference>
<dbReference type="PANTHER" id="PTHR33542">
    <property type="entry name" value="SIROHYDROCHLORIN FERROCHELATASE, CHLOROPLASTIC"/>
    <property type="match status" value="1"/>
</dbReference>
<dbReference type="InterPro" id="IPR050963">
    <property type="entry name" value="Sirohydro_Cobaltochel/CbiX"/>
</dbReference>
<dbReference type="SUPFAM" id="SSF53800">
    <property type="entry name" value="Chelatase"/>
    <property type="match status" value="1"/>
</dbReference>
<organism evidence="3 4">
    <name type="scientific">Nocardioides panzhihuensis</name>
    <dbReference type="NCBI Taxonomy" id="860243"/>
    <lineage>
        <taxon>Bacteria</taxon>
        <taxon>Bacillati</taxon>
        <taxon>Actinomycetota</taxon>
        <taxon>Actinomycetes</taxon>
        <taxon>Propionibacteriales</taxon>
        <taxon>Nocardioidaceae</taxon>
        <taxon>Nocardioides</taxon>
    </lineage>
</organism>
<dbReference type="Proteomes" id="UP000564496">
    <property type="component" value="Unassembled WGS sequence"/>
</dbReference>
<dbReference type="Gene3D" id="3.40.50.1400">
    <property type="match status" value="2"/>
</dbReference>
<dbReference type="GO" id="GO:0016829">
    <property type="term" value="F:lyase activity"/>
    <property type="evidence" value="ECO:0007669"/>
    <property type="project" value="UniProtKB-KW"/>
</dbReference>
<dbReference type="GO" id="GO:0046872">
    <property type="term" value="F:metal ion binding"/>
    <property type="evidence" value="ECO:0007669"/>
    <property type="project" value="UniProtKB-KW"/>
</dbReference>
<dbReference type="CDD" id="cd03416">
    <property type="entry name" value="CbiX_SirB_N"/>
    <property type="match status" value="1"/>
</dbReference>
<proteinExistence type="predicted"/>
<protein>
    <submittedName>
        <fullName evidence="3">Sirohydrochlorin ferrochelatase</fullName>
    </submittedName>
</protein>
<keyword evidence="1" id="KW-0479">Metal-binding</keyword>
<comment type="caution">
    <text evidence="3">The sequence shown here is derived from an EMBL/GenBank/DDBJ whole genome shotgun (WGS) entry which is preliminary data.</text>
</comment>
<keyword evidence="2" id="KW-0456">Lyase</keyword>
<evidence type="ECO:0000313" key="4">
    <source>
        <dbReference type="Proteomes" id="UP000564496"/>
    </source>
</evidence>
<name>A0A7Z0DR64_9ACTN</name>
<sequence>MTGLVLVAHGTRRLLGNAVASIIAKQAGRRLGIESRAAYVELCEPLFADVVAESRQPTLVVPLLLSTGYHVRVDLPAAASAAAAPVTLGAPLGPDPMLASAQVSRLVAAGATPGQPVVLVAAGSNDPAARADIATAGSMLAEAWGGPVRVATVSGSGAPAIGDVVRPGDAVSPYLLAPGFFSETVRVRSSDAGAEVVADVIGPHPDVVELVVRRASVLLAEERSARVG</sequence>
<evidence type="ECO:0000256" key="1">
    <source>
        <dbReference type="ARBA" id="ARBA00022723"/>
    </source>
</evidence>
<accession>A0A7Z0DR64</accession>
<keyword evidence="4" id="KW-1185">Reference proteome</keyword>
<evidence type="ECO:0000313" key="3">
    <source>
        <dbReference type="EMBL" id="NYI79887.1"/>
    </source>
</evidence>